<dbReference type="InterPro" id="IPR018506">
    <property type="entry name" value="Cyt_B5_heme-BS"/>
</dbReference>
<dbReference type="PROSITE" id="PS50294">
    <property type="entry name" value="WD_REPEATS_REGION"/>
    <property type="match status" value="1"/>
</dbReference>
<dbReference type="InterPro" id="IPR036322">
    <property type="entry name" value="WD40_repeat_dom_sf"/>
</dbReference>
<dbReference type="EMBL" id="CP086714">
    <property type="protein sequence ID" value="WOO76765.1"/>
    <property type="molecule type" value="Genomic_DNA"/>
</dbReference>
<accession>A0AAF0XZD8</accession>
<dbReference type="SUPFAM" id="SSF50978">
    <property type="entry name" value="WD40 repeat-like"/>
    <property type="match status" value="1"/>
</dbReference>
<dbReference type="InterPro" id="IPR051872">
    <property type="entry name" value="Cytochrome_b5/Flavoprotein_Rdt"/>
</dbReference>
<dbReference type="SUPFAM" id="SSF55856">
    <property type="entry name" value="Cytochrome b5-like heme/steroid binding domain"/>
    <property type="match status" value="1"/>
</dbReference>
<evidence type="ECO:0000259" key="6">
    <source>
        <dbReference type="PROSITE" id="PS50255"/>
    </source>
</evidence>
<keyword evidence="3" id="KW-0408">Iron</keyword>
<dbReference type="GO" id="GO:0005737">
    <property type="term" value="C:cytoplasm"/>
    <property type="evidence" value="ECO:0007669"/>
    <property type="project" value="TreeGrafter"/>
</dbReference>
<evidence type="ECO:0000256" key="3">
    <source>
        <dbReference type="ARBA" id="ARBA00023004"/>
    </source>
</evidence>
<dbReference type="RefSeq" id="XP_062622797.1">
    <property type="nucleotide sequence ID" value="XM_062766813.1"/>
</dbReference>
<dbReference type="GO" id="GO:0004128">
    <property type="term" value="F:cytochrome-b5 reductase activity, acting on NAD(P)H"/>
    <property type="evidence" value="ECO:0007669"/>
    <property type="project" value="TreeGrafter"/>
</dbReference>
<dbReference type="AlphaFoldDB" id="A0AAF0XZD8"/>
<evidence type="ECO:0000313" key="8">
    <source>
        <dbReference type="Proteomes" id="UP000827549"/>
    </source>
</evidence>
<dbReference type="GO" id="GO:0046872">
    <property type="term" value="F:metal ion binding"/>
    <property type="evidence" value="ECO:0007669"/>
    <property type="project" value="UniProtKB-KW"/>
</dbReference>
<dbReference type="InterPro" id="IPR036400">
    <property type="entry name" value="Cyt_B5-like_heme/steroid_sf"/>
</dbReference>
<feature type="repeat" description="WD" evidence="4">
    <location>
        <begin position="514"/>
        <end position="544"/>
    </location>
</feature>
<dbReference type="Pfam" id="PF00173">
    <property type="entry name" value="Cyt-b5"/>
    <property type="match status" value="1"/>
</dbReference>
<keyword evidence="1" id="KW-0349">Heme</keyword>
<keyword evidence="2" id="KW-0479">Metal-binding</keyword>
<dbReference type="Gene3D" id="2.130.10.10">
    <property type="entry name" value="YVTN repeat-like/Quinoprotein amine dehydrogenase"/>
    <property type="match status" value="2"/>
</dbReference>
<dbReference type="InterPro" id="IPR001199">
    <property type="entry name" value="Cyt_B5-like_heme/steroid-bd"/>
</dbReference>
<dbReference type="SMART" id="SM01117">
    <property type="entry name" value="Cyt-b5"/>
    <property type="match status" value="1"/>
</dbReference>
<dbReference type="PANTHER" id="PTHR46237">
    <property type="entry name" value="CYTOCHROME B5 REDUCTASE 4 FAMILY MEMBER"/>
    <property type="match status" value="1"/>
</dbReference>
<evidence type="ECO:0000313" key="7">
    <source>
        <dbReference type="EMBL" id="WOO76765.1"/>
    </source>
</evidence>
<dbReference type="InterPro" id="IPR015943">
    <property type="entry name" value="WD40/YVTN_repeat-like_dom_sf"/>
</dbReference>
<feature type="compositionally biased region" description="Pro residues" evidence="5">
    <location>
        <begin position="61"/>
        <end position="76"/>
    </location>
</feature>
<dbReference type="PANTHER" id="PTHR46237:SF1">
    <property type="entry name" value="CYTOCHROME B5 REDUCTASE 4"/>
    <property type="match status" value="1"/>
</dbReference>
<dbReference type="SMART" id="SM00320">
    <property type="entry name" value="WD40"/>
    <property type="match status" value="6"/>
</dbReference>
<reference evidence="7" key="1">
    <citation type="submission" date="2023-10" db="EMBL/GenBank/DDBJ databases">
        <authorList>
            <person name="Noh H."/>
        </authorList>
    </citation>
    <scope>NUCLEOTIDE SEQUENCE</scope>
    <source>
        <strain evidence="7">DUCC4014</strain>
    </source>
</reference>
<dbReference type="Proteomes" id="UP000827549">
    <property type="component" value="Chromosome 1"/>
</dbReference>
<evidence type="ECO:0000256" key="2">
    <source>
        <dbReference type="ARBA" id="ARBA00022723"/>
    </source>
</evidence>
<dbReference type="PROSITE" id="PS50255">
    <property type="entry name" value="CYTOCHROME_B5_2"/>
    <property type="match status" value="1"/>
</dbReference>
<keyword evidence="8" id="KW-1185">Reference proteome</keyword>
<dbReference type="InterPro" id="IPR001680">
    <property type="entry name" value="WD40_rpt"/>
</dbReference>
<evidence type="ECO:0000256" key="4">
    <source>
        <dbReference type="PROSITE-ProRule" id="PRU00221"/>
    </source>
</evidence>
<sequence length="723" mass="77343">MSWLIPSLPSIPGWSRPAPPAESEDDEHDKKINGEEEEDEDLDVPPQFPLPNSAQRSQALAPPPAPALALAPPSPPRQRSASPPSDLNIAIINDPIPLGNMPLPHSTTTRPEFGIKAGGGLDASGALKPPPPKKVKGRGKVALAPGHSALDWARLQRSGADLRGIQGTVYLRVTMEELKQHKSRDDAWSAFNGRVYNITPYLNFHPGGADELMRVAGRDGTKLFILELPPTPAALHAPSLTCRRLHAAASSPIAWARVFFAVPGFRLRPEFARRVVATVDAPGRWDEDGRTWVPGRAGPPAPALSWRDWLARFPRLVLPARLVSLLTGEAAEASAPAGTRTPSSAPLSTADAPIPVHYPTLYRARLLAGEEMRGLGPHARFPYAGIDDEASEEDVPVSPNHVWTMDAHAGYVYAVALKSPWAISGSRDRSFRVWCMPPLGAVESEYGPVLAYTHESAHEGSVLSVDFECSGSAGFLVTGSSDMTASCWALDFGTGAQDARGDVSGVSAHKVATLRGHTGRVAAVALTQRFIVTGSHDSTIRIYDRATVVDDAPPLHVLHTHVEPLSAIRLDPSGGERIVTTAIDGKWAIVDLATGAEVAGRGGGPKYTCVDWAGDTVACGTVDGQVLLYSASDAAVRLAIPGELRRPVRAVLYDDDAGSILSAGHDQRAHFWDLAGRRQRTYDFQAHTVYAMSRDGLRLACAAGTSVWFITYGAGLPYFGLFA</sequence>
<evidence type="ECO:0000256" key="1">
    <source>
        <dbReference type="ARBA" id="ARBA00022617"/>
    </source>
</evidence>
<gene>
    <name evidence="7" type="primary">cyb5r4</name>
    <name evidence="7" type="ORF">LOC62_01G000383</name>
</gene>
<dbReference type="PROSITE" id="PS50082">
    <property type="entry name" value="WD_REPEATS_2"/>
    <property type="match status" value="1"/>
</dbReference>
<protein>
    <submittedName>
        <fullName evidence="7">Cytochrome b5 reductase 4</fullName>
    </submittedName>
</protein>
<feature type="region of interest" description="Disordered" evidence="5">
    <location>
        <begin position="1"/>
        <end position="93"/>
    </location>
</feature>
<dbReference type="Pfam" id="PF00400">
    <property type="entry name" value="WD40"/>
    <property type="match status" value="3"/>
</dbReference>
<organism evidence="7 8">
    <name type="scientific">Vanrija pseudolonga</name>
    <dbReference type="NCBI Taxonomy" id="143232"/>
    <lineage>
        <taxon>Eukaryota</taxon>
        <taxon>Fungi</taxon>
        <taxon>Dikarya</taxon>
        <taxon>Basidiomycota</taxon>
        <taxon>Agaricomycotina</taxon>
        <taxon>Tremellomycetes</taxon>
        <taxon>Trichosporonales</taxon>
        <taxon>Trichosporonaceae</taxon>
        <taxon>Vanrija</taxon>
    </lineage>
</organism>
<dbReference type="Gene3D" id="3.10.120.10">
    <property type="entry name" value="Cytochrome b5-like heme/steroid binding domain"/>
    <property type="match status" value="1"/>
</dbReference>
<name>A0AAF0XZD8_9TREE</name>
<feature type="domain" description="Cytochrome b5 heme-binding" evidence="6">
    <location>
        <begin position="170"/>
        <end position="239"/>
    </location>
</feature>
<evidence type="ECO:0000256" key="5">
    <source>
        <dbReference type="SAM" id="MobiDB-lite"/>
    </source>
</evidence>
<dbReference type="GO" id="GO:0020037">
    <property type="term" value="F:heme binding"/>
    <property type="evidence" value="ECO:0007669"/>
    <property type="project" value="InterPro"/>
</dbReference>
<keyword evidence="4" id="KW-0853">WD repeat</keyword>
<proteinExistence type="predicted"/>
<dbReference type="PROSITE" id="PS00191">
    <property type="entry name" value="CYTOCHROME_B5_1"/>
    <property type="match status" value="1"/>
</dbReference>
<dbReference type="GeneID" id="87803642"/>